<dbReference type="AlphaFoldDB" id="A0AAV5LFK7"/>
<dbReference type="Proteomes" id="UP001054252">
    <property type="component" value="Unassembled WGS sequence"/>
</dbReference>
<evidence type="ECO:0000313" key="3">
    <source>
        <dbReference type="Proteomes" id="UP001054252"/>
    </source>
</evidence>
<dbReference type="InterPro" id="IPR002182">
    <property type="entry name" value="NB-ARC"/>
</dbReference>
<evidence type="ECO:0000313" key="2">
    <source>
        <dbReference type="EMBL" id="GKV35823.1"/>
    </source>
</evidence>
<name>A0AAV5LFK7_9ROSI</name>
<dbReference type="Gene3D" id="1.25.10.10">
    <property type="entry name" value="Leucine-rich Repeat Variant"/>
    <property type="match status" value="1"/>
</dbReference>
<feature type="domain" description="NB-ARC" evidence="1">
    <location>
        <begin position="16"/>
        <end position="71"/>
    </location>
</feature>
<dbReference type="Pfam" id="PF00931">
    <property type="entry name" value="NB-ARC"/>
    <property type="match status" value="1"/>
</dbReference>
<dbReference type="InterPro" id="IPR036388">
    <property type="entry name" value="WH-like_DNA-bd_sf"/>
</dbReference>
<gene>
    <name evidence="2" type="ORF">SLEP1_g44034</name>
</gene>
<keyword evidence="3" id="KW-1185">Reference proteome</keyword>
<dbReference type="PANTHER" id="PTHR19851:SF7">
    <property type="entry name" value="F-BOX DOMAIN-CONTAINING PROTEIN"/>
    <property type="match status" value="1"/>
</dbReference>
<comment type="caution">
    <text evidence="2">The sequence shown here is derived from an EMBL/GenBank/DDBJ whole genome shotgun (WGS) entry which is preliminary data.</text>
</comment>
<sequence length="701" mass="78689">MRDESSGNLECVCCLLQEALYGKSILILLDDGWEQDIVHWFAKLCDNDCKYLVTTRDESVYEITEAEKVELNTDDIKEISKAILLYHSLLSEEELPSKSMVECSVPSAESLLERCGHHPLTVAVMGKALRKEIRAEKWTFEFSLEAMPVDSRRLFIALSALSWSEPVPEACLEAIWSVLGQESLFSLVICKLVEGSLIMKNEMGPLYQVHDMLSLYLDSKTTESVQMLLNRSAPEETAFVCPWVLIFGKEKIKKLVEPKIVVFLGVLKERQAVITLESIFWALMLAYWDPGLQILFQLIQKILLQAEVITNIFSKTDYCYYFASLETSGAVDKLTVILESCENPCTKINILTVLAKLAEFGGRQITDKVLQSIPFKQLSNLLSPDAVEWHDNMFTILMSLTKGGKSKAVERMCDFDIDKNFIKLLEDGSEVLQRHAIVTLKAFYELAPNSSLKPSNLSLLPWQVRLPLETPHSQGGVVVNGDKKQVMKAMQDLIPIVAKAGDPSLRELIIESPLIKRLSELLQSGHSEQNSMRSESAFLLMKLACSGGEPFIKKFPGYNIISELVKMMYCQVTELQDSAYTALHHMIFCNGGGLVLNKIFTIARQQSLHRDQILSSLVVEKLAKSEKDCGGSGQTVLKYLEGIDKCKNLSMAERKVLKQQVIRKVRSSLKVHKFEARILAALDACLCKGSRGASSSTRHRK</sequence>
<proteinExistence type="predicted"/>
<dbReference type="InterPro" id="IPR027417">
    <property type="entry name" value="P-loop_NTPase"/>
</dbReference>
<dbReference type="SUPFAM" id="SSF52540">
    <property type="entry name" value="P-loop containing nucleoside triphosphate hydrolases"/>
    <property type="match status" value="1"/>
</dbReference>
<dbReference type="InterPro" id="IPR016024">
    <property type="entry name" value="ARM-type_fold"/>
</dbReference>
<protein>
    <recommendedName>
        <fullName evidence="1">NB-ARC domain-containing protein</fullName>
    </recommendedName>
</protein>
<dbReference type="SUPFAM" id="SSF48371">
    <property type="entry name" value="ARM repeat"/>
    <property type="match status" value="1"/>
</dbReference>
<organism evidence="2 3">
    <name type="scientific">Rubroshorea leprosula</name>
    <dbReference type="NCBI Taxonomy" id="152421"/>
    <lineage>
        <taxon>Eukaryota</taxon>
        <taxon>Viridiplantae</taxon>
        <taxon>Streptophyta</taxon>
        <taxon>Embryophyta</taxon>
        <taxon>Tracheophyta</taxon>
        <taxon>Spermatophyta</taxon>
        <taxon>Magnoliopsida</taxon>
        <taxon>eudicotyledons</taxon>
        <taxon>Gunneridae</taxon>
        <taxon>Pentapetalae</taxon>
        <taxon>rosids</taxon>
        <taxon>malvids</taxon>
        <taxon>Malvales</taxon>
        <taxon>Dipterocarpaceae</taxon>
        <taxon>Rubroshorea</taxon>
    </lineage>
</organism>
<accession>A0AAV5LFK7</accession>
<dbReference type="InterPro" id="IPR011989">
    <property type="entry name" value="ARM-like"/>
</dbReference>
<dbReference type="Gene3D" id="1.10.10.10">
    <property type="entry name" value="Winged helix-like DNA-binding domain superfamily/Winged helix DNA-binding domain"/>
    <property type="match status" value="1"/>
</dbReference>
<dbReference type="EMBL" id="BPVZ01000113">
    <property type="protein sequence ID" value="GKV35823.1"/>
    <property type="molecule type" value="Genomic_DNA"/>
</dbReference>
<dbReference type="Gene3D" id="3.40.50.300">
    <property type="entry name" value="P-loop containing nucleotide triphosphate hydrolases"/>
    <property type="match status" value="1"/>
</dbReference>
<dbReference type="GO" id="GO:0043531">
    <property type="term" value="F:ADP binding"/>
    <property type="evidence" value="ECO:0007669"/>
    <property type="project" value="InterPro"/>
</dbReference>
<dbReference type="PANTHER" id="PTHR19851">
    <property type="entry name" value="OS02G0203500 PROTEIN"/>
    <property type="match status" value="1"/>
</dbReference>
<reference evidence="2 3" key="1">
    <citation type="journal article" date="2021" name="Commun. Biol.">
        <title>The genome of Shorea leprosula (Dipterocarpaceae) highlights the ecological relevance of drought in aseasonal tropical rainforests.</title>
        <authorList>
            <person name="Ng K.K.S."/>
            <person name="Kobayashi M.J."/>
            <person name="Fawcett J.A."/>
            <person name="Hatakeyama M."/>
            <person name="Paape T."/>
            <person name="Ng C.H."/>
            <person name="Ang C.C."/>
            <person name="Tnah L.H."/>
            <person name="Lee C.T."/>
            <person name="Nishiyama T."/>
            <person name="Sese J."/>
            <person name="O'Brien M.J."/>
            <person name="Copetti D."/>
            <person name="Mohd Noor M.I."/>
            <person name="Ong R.C."/>
            <person name="Putra M."/>
            <person name="Sireger I.Z."/>
            <person name="Indrioko S."/>
            <person name="Kosugi Y."/>
            <person name="Izuno A."/>
            <person name="Isagi Y."/>
            <person name="Lee S.L."/>
            <person name="Shimizu K.K."/>
        </authorList>
    </citation>
    <scope>NUCLEOTIDE SEQUENCE [LARGE SCALE GENOMIC DNA]</scope>
    <source>
        <strain evidence="2">214</strain>
    </source>
</reference>
<evidence type="ECO:0000259" key="1">
    <source>
        <dbReference type="Pfam" id="PF00931"/>
    </source>
</evidence>